<accession>A0ABX8VHU5</accession>
<protein>
    <submittedName>
        <fullName evidence="1">Uncharacterized protein</fullName>
    </submittedName>
</protein>
<sequence>MRFWAAASGVGSADTRGVAAAEGVASRVLVDFLLEVAVSEFCWAESEPETALFDALGRTLDLDAAECPVDFDGAPADELLDVDGPFGPAEPVASAEATAGIDAIAAPTPNATADAPSHVNACELASAARPNSTRFNCILVARPL</sequence>
<dbReference type="Proteomes" id="UP000825367">
    <property type="component" value="Chromosome"/>
</dbReference>
<evidence type="ECO:0000313" key="2">
    <source>
        <dbReference type="Proteomes" id="UP000825367"/>
    </source>
</evidence>
<reference evidence="1 2" key="1">
    <citation type="submission" date="2021-07" db="EMBL/GenBank/DDBJ databases">
        <title>Whole genome sequencing of non-tuberculosis mycobacteria type-strains.</title>
        <authorList>
            <person name="Igarashi Y."/>
            <person name="Osugi A."/>
            <person name="Mitarai S."/>
        </authorList>
    </citation>
    <scope>NUCLEOTIDE SEQUENCE [LARGE SCALE GENOMIC DNA]</scope>
    <source>
        <strain evidence="1 2">JCM 16370</strain>
    </source>
</reference>
<proteinExistence type="predicted"/>
<gene>
    <name evidence="1" type="ORF">K0O64_01320</name>
</gene>
<name>A0ABX8VHU5_9MYCO</name>
<dbReference type="EMBL" id="CP080333">
    <property type="protein sequence ID" value="QYL17257.1"/>
    <property type="molecule type" value="Genomic_DNA"/>
</dbReference>
<evidence type="ECO:0000313" key="1">
    <source>
        <dbReference type="EMBL" id="QYL17257.1"/>
    </source>
</evidence>
<organism evidence="1 2">
    <name type="scientific">Mycolicibacterium pallens</name>
    <dbReference type="NCBI Taxonomy" id="370524"/>
    <lineage>
        <taxon>Bacteria</taxon>
        <taxon>Bacillati</taxon>
        <taxon>Actinomycetota</taxon>
        <taxon>Actinomycetes</taxon>
        <taxon>Mycobacteriales</taxon>
        <taxon>Mycobacteriaceae</taxon>
        <taxon>Mycolicibacterium</taxon>
    </lineage>
</organism>
<dbReference type="RefSeq" id="WP_096309579.1">
    <property type="nucleotide sequence ID" value="NZ_CP080333.1"/>
</dbReference>
<keyword evidence="2" id="KW-1185">Reference proteome</keyword>